<keyword evidence="5" id="KW-1185">Reference proteome</keyword>
<protein>
    <recommendedName>
        <fullName evidence="3">Sortilin N-terminal domain-containing protein</fullName>
    </recommendedName>
</protein>
<feature type="domain" description="Sortilin N-terminal" evidence="3">
    <location>
        <begin position="95"/>
        <end position="221"/>
    </location>
</feature>
<evidence type="ECO:0000259" key="3">
    <source>
        <dbReference type="Pfam" id="PF15902"/>
    </source>
</evidence>
<comment type="caution">
    <text evidence="4">The sequence shown here is derived from an EMBL/GenBank/DDBJ whole genome shotgun (WGS) entry which is preliminary data.</text>
</comment>
<feature type="signal peptide" evidence="2">
    <location>
        <begin position="1"/>
        <end position="21"/>
    </location>
</feature>
<feature type="chain" id="PRO_5039252569" description="Sortilin N-terminal domain-containing protein" evidence="2">
    <location>
        <begin position="22"/>
        <end position="428"/>
    </location>
</feature>
<evidence type="ECO:0000256" key="2">
    <source>
        <dbReference type="SAM" id="SignalP"/>
    </source>
</evidence>
<proteinExistence type="predicted"/>
<gene>
    <name evidence="4" type="ORF">PNBC_12360</name>
</gene>
<dbReference type="PANTHER" id="PTHR47199:SF2">
    <property type="entry name" value="PHOTOSYSTEM II STABILITY_ASSEMBLY FACTOR HCF136, CHLOROPLASTIC"/>
    <property type="match status" value="1"/>
</dbReference>
<dbReference type="PANTHER" id="PTHR47199">
    <property type="entry name" value="PHOTOSYSTEM II STABILITY/ASSEMBLY FACTOR HCF136, CHLOROPLASTIC"/>
    <property type="match status" value="1"/>
</dbReference>
<dbReference type="InterPro" id="IPR015943">
    <property type="entry name" value="WD40/YVTN_repeat-like_dom_sf"/>
</dbReference>
<evidence type="ECO:0000313" key="4">
    <source>
        <dbReference type="EMBL" id="OAB74817.1"/>
    </source>
</evidence>
<dbReference type="EMBL" id="LSFN01000014">
    <property type="protein sequence ID" value="OAB74817.1"/>
    <property type="molecule type" value="Genomic_DNA"/>
</dbReference>
<dbReference type="OrthoDB" id="501835at2"/>
<keyword evidence="1" id="KW-0677">Repeat</keyword>
<dbReference type="PROSITE" id="PS51257">
    <property type="entry name" value="PROKAR_LIPOPROTEIN"/>
    <property type="match status" value="1"/>
</dbReference>
<dbReference type="AlphaFoldDB" id="A0A167DV99"/>
<dbReference type="Gene3D" id="2.130.10.10">
    <property type="entry name" value="YVTN repeat-like/Quinoprotein amine dehydrogenase"/>
    <property type="match status" value="2"/>
</dbReference>
<name>A0A167DV99_9BACL</name>
<accession>A0A167DV99</accession>
<dbReference type="Proteomes" id="UP000077134">
    <property type="component" value="Unassembled WGS sequence"/>
</dbReference>
<dbReference type="KEGG" id="pcx:LPB68_01595"/>
<evidence type="ECO:0000256" key="1">
    <source>
        <dbReference type="ARBA" id="ARBA00022737"/>
    </source>
</evidence>
<sequence length="428" mass="48389">MQSRRYILFSLIFILSLILTACNKDNDVIESDNSTSVEQEDLSEQGQTLNIVSSDAMDKTTNEMEQYQIQTRLIDFHLIDNTTGLAWGITRKSLRLYLTEDNGETWINISPAENVQFTTNPKYGTDLFFIDKNNGWIIRDGQEINETVVLRTTNGGGQWKISALPKSDKSNGISFSTLSRGWIMTSSESSTSREEKYLYRTDDGGASWTKIMQNTGSLTSSSDTVSSISYAGNIKDMTFVDSLHGFVTVQDMETPKLYTTEDGGNTWNIFSDFIDFNKMRGCSILNLGTPRILNGSTNHGYIPLNCSTDEGSKFNGYFTTNKGQTWEFAPFNLKWANDLNAMLSPVFINENEGWYLHDSFMYHTVDRGVNWMELPASQLLQQYLDSYPKVAKIDFVSSNIGWILLENTEKKRSLLLQTINGGVSWEVL</sequence>
<dbReference type="STRING" id="1763538.LPB68_01595"/>
<dbReference type="InterPro" id="IPR031778">
    <property type="entry name" value="Sortilin_N"/>
</dbReference>
<dbReference type="Pfam" id="PF15902">
    <property type="entry name" value="Sortilin-Vps10"/>
    <property type="match status" value="1"/>
</dbReference>
<keyword evidence="2" id="KW-0732">Signal</keyword>
<reference evidence="4 5" key="1">
    <citation type="submission" date="2016-02" db="EMBL/GenBank/DDBJ databases">
        <title>Paenibacillus sp. LPB0068, isolated from Crassostrea gigas.</title>
        <authorList>
            <person name="Shin S.-K."/>
            <person name="Yi H."/>
        </authorList>
    </citation>
    <scope>NUCLEOTIDE SEQUENCE [LARGE SCALE GENOMIC DNA]</scope>
    <source>
        <strain evidence="4 5">LPB0068</strain>
    </source>
</reference>
<organism evidence="4 5">
    <name type="scientific">Paenibacillus crassostreae</name>
    <dbReference type="NCBI Taxonomy" id="1763538"/>
    <lineage>
        <taxon>Bacteria</taxon>
        <taxon>Bacillati</taxon>
        <taxon>Bacillota</taxon>
        <taxon>Bacilli</taxon>
        <taxon>Bacillales</taxon>
        <taxon>Paenibacillaceae</taxon>
        <taxon>Paenibacillus</taxon>
    </lineage>
</organism>
<dbReference type="RefSeq" id="WP_068658500.1">
    <property type="nucleotide sequence ID" value="NZ_CP017770.1"/>
</dbReference>
<evidence type="ECO:0000313" key="5">
    <source>
        <dbReference type="Proteomes" id="UP000077134"/>
    </source>
</evidence>
<dbReference type="SUPFAM" id="SSF110296">
    <property type="entry name" value="Oligoxyloglucan reducing end-specific cellobiohydrolase"/>
    <property type="match status" value="2"/>
</dbReference>